<accession>A0ACC0JGX5</accession>
<keyword evidence="2" id="KW-1185">Reference proteome</keyword>
<evidence type="ECO:0000313" key="2">
    <source>
        <dbReference type="Proteomes" id="UP001064048"/>
    </source>
</evidence>
<dbReference type="EMBL" id="CM046125">
    <property type="protein sequence ID" value="KAI8423345.1"/>
    <property type="molecule type" value="Genomic_DNA"/>
</dbReference>
<gene>
    <name evidence="1" type="ORF">MSG28_014357</name>
</gene>
<comment type="caution">
    <text evidence="1">The sequence shown here is derived from an EMBL/GenBank/DDBJ whole genome shotgun (WGS) entry which is preliminary data.</text>
</comment>
<sequence>MFFYLANANGIWECLCAVGSVLCCESGASRYAARALAAYRSLVFARPLIRATRALSPWGPAGTGTGTGTASAERELPDTTPSSEPQLFHTTNITRLAPDITAPLAGALHPPRPRRNSRRTRTRRSARRRRMQQPSKTSFRALAWRLAALLGGAGEAARLAGAARALARAAPGLPAALRRRRPLPPRHLLRCELRNNSRSRGGGAIGMCCDARMHISEDQISIFFSARPERHRATSLAPPPAAQAFSLRRAISAINMN</sequence>
<evidence type="ECO:0000313" key="1">
    <source>
        <dbReference type="EMBL" id="KAI8423345.1"/>
    </source>
</evidence>
<reference evidence="1 2" key="1">
    <citation type="journal article" date="2022" name="Genome Biol. Evol.">
        <title>The Spruce Budworm Genome: Reconstructing the Evolutionary History of Antifreeze Proteins.</title>
        <authorList>
            <person name="Beliveau C."/>
            <person name="Gagne P."/>
            <person name="Picq S."/>
            <person name="Vernygora O."/>
            <person name="Keeling C.I."/>
            <person name="Pinkney K."/>
            <person name="Doucet D."/>
            <person name="Wen F."/>
            <person name="Johnston J.S."/>
            <person name="Maaroufi H."/>
            <person name="Boyle B."/>
            <person name="Laroche J."/>
            <person name="Dewar K."/>
            <person name="Juretic N."/>
            <person name="Blackburn G."/>
            <person name="Nisole A."/>
            <person name="Brunet B."/>
            <person name="Brandao M."/>
            <person name="Lumley L."/>
            <person name="Duan J."/>
            <person name="Quan G."/>
            <person name="Lucarotti C.J."/>
            <person name="Roe A.D."/>
            <person name="Sperling F.A.H."/>
            <person name="Levesque R.C."/>
            <person name="Cusson M."/>
        </authorList>
    </citation>
    <scope>NUCLEOTIDE SEQUENCE [LARGE SCALE GENOMIC DNA]</scope>
    <source>
        <strain evidence="1">Glfc:IPQL:Cfum</strain>
    </source>
</reference>
<name>A0ACC0JGX5_CHOFU</name>
<proteinExistence type="predicted"/>
<dbReference type="Proteomes" id="UP001064048">
    <property type="component" value="Chromosome 25"/>
</dbReference>
<protein>
    <submittedName>
        <fullName evidence="1">Uncharacterized protein</fullName>
    </submittedName>
</protein>
<organism evidence="1 2">
    <name type="scientific">Choristoneura fumiferana</name>
    <name type="common">Spruce budworm moth</name>
    <name type="synonym">Archips fumiferana</name>
    <dbReference type="NCBI Taxonomy" id="7141"/>
    <lineage>
        <taxon>Eukaryota</taxon>
        <taxon>Metazoa</taxon>
        <taxon>Ecdysozoa</taxon>
        <taxon>Arthropoda</taxon>
        <taxon>Hexapoda</taxon>
        <taxon>Insecta</taxon>
        <taxon>Pterygota</taxon>
        <taxon>Neoptera</taxon>
        <taxon>Endopterygota</taxon>
        <taxon>Lepidoptera</taxon>
        <taxon>Glossata</taxon>
        <taxon>Ditrysia</taxon>
        <taxon>Tortricoidea</taxon>
        <taxon>Tortricidae</taxon>
        <taxon>Tortricinae</taxon>
        <taxon>Choristoneura</taxon>
    </lineage>
</organism>